<dbReference type="GO" id="GO:0000150">
    <property type="term" value="F:DNA strand exchange activity"/>
    <property type="evidence" value="ECO:0007669"/>
    <property type="project" value="InterPro"/>
</dbReference>
<dbReference type="KEGG" id="hdi:HDIA_0804"/>
<name>A0A2C9D4D0_9HYPH</name>
<dbReference type="InterPro" id="IPR050639">
    <property type="entry name" value="SSR_resolvase"/>
</dbReference>
<dbReference type="SMART" id="SM00857">
    <property type="entry name" value="Resolvase"/>
    <property type="match status" value="1"/>
</dbReference>
<dbReference type="PANTHER" id="PTHR30461">
    <property type="entry name" value="DNA-INVERTASE FROM LAMBDOID PROPHAGE"/>
    <property type="match status" value="1"/>
</dbReference>
<dbReference type="EMBL" id="LT960614">
    <property type="protein sequence ID" value="SON54345.1"/>
    <property type="molecule type" value="Genomic_DNA"/>
</dbReference>
<keyword evidence="6" id="KW-1185">Reference proteome</keyword>
<evidence type="ECO:0000259" key="4">
    <source>
        <dbReference type="SMART" id="SM00857"/>
    </source>
</evidence>
<evidence type="ECO:0000256" key="3">
    <source>
        <dbReference type="SAM" id="MobiDB-lite"/>
    </source>
</evidence>
<dbReference type="Pfam" id="PF00239">
    <property type="entry name" value="Resolvase"/>
    <property type="match status" value="1"/>
</dbReference>
<dbReference type="RefSeq" id="WP_099554606.1">
    <property type="nucleotide sequence ID" value="NZ_LT960614.1"/>
</dbReference>
<dbReference type="InterPro" id="IPR036162">
    <property type="entry name" value="Resolvase-like_N_sf"/>
</dbReference>
<accession>A0A2C9D4D0</accession>
<dbReference type="InterPro" id="IPR011109">
    <property type="entry name" value="DNA_bind_recombinase_dom"/>
</dbReference>
<feature type="compositionally biased region" description="Basic and acidic residues" evidence="3">
    <location>
        <begin position="241"/>
        <end position="251"/>
    </location>
</feature>
<dbReference type="GO" id="GO:0003677">
    <property type="term" value="F:DNA binding"/>
    <property type="evidence" value="ECO:0007669"/>
    <property type="project" value="UniProtKB-KW"/>
</dbReference>
<proteinExistence type="predicted"/>
<protein>
    <recommendedName>
        <fullName evidence="4">Resolvase/invertase-type recombinase catalytic domain-containing protein</fullName>
    </recommendedName>
</protein>
<dbReference type="Proteomes" id="UP000223606">
    <property type="component" value="Chromosome 1"/>
</dbReference>
<feature type="region of interest" description="Disordered" evidence="3">
    <location>
        <begin position="231"/>
        <end position="251"/>
    </location>
</feature>
<feature type="domain" description="Resolvase/invertase-type recombinase catalytic" evidence="4">
    <location>
        <begin position="7"/>
        <end position="149"/>
    </location>
</feature>
<dbReference type="Pfam" id="PF07508">
    <property type="entry name" value="Recombinase"/>
    <property type="match status" value="1"/>
</dbReference>
<organism evidence="5 6">
    <name type="scientific">Hartmannibacter diazotrophicus</name>
    <dbReference type="NCBI Taxonomy" id="1482074"/>
    <lineage>
        <taxon>Bacteria</taxon>
        <taxon>Pseudomonadati</taxon>
        <taxon>Pseudomonadota</taxon>
        <taxon>Alphaproteobacteria</taxon>
        <taxon>Hyphomicrobiales</taxon>
        <taxon>Pleomorphomonadaceae</taxon>
        <taxon>Hartmannibacter</taxon>
    </lineage>
</organism>
<dbReference type="OrthoDB" id="2290206at2"/>
<dbReference type="AlphaFoldDB" id="A0A2C9D4D0"/>
<evidence type="ECO:0000313" key="5">
    <source>
        <dbReference type="EMBL" id="SON54345.1"/>
    </source>
</evidence>
<evidence type="ECO:0000256" key="2">
    <source>
        <dbReference type="ARBA" id="ARBA00023172"/>
    </source>
</evidence>
<evidence type="ECO:0000256" key="1">
    <source>
        <dbReference type="ARBA" id="ARBA00023125"/>
    </source>
</evidence>
<dbReference type="InterPro" id="IPR006119">
    <property type="entry name" value="Resolv_N"/>
</dbReference>
<dbReference type="CDD" id="cd00338">
    <property type="entry name" value="Ser_Recombinase"/>
    <property type="match status" value="1"/>
</dbReference>
<dbReference type="Gene3D" id="3.40.50.1390">
    <property type="entry name" value="Resolvase, N-terminal catalytic domain"/>
    <property type="match status" value="1"/>
</dbReference>
<evidence type="ECO:0000313" key="6">
    <source>
        <dbReference type="Proteomes" id="UP000223606"/>
    </source>
</evidence>
<keyword evidence="1" id="KW-0238">DNA-binding</keyword>
<dbReference type="PANTHER" id="PTHR30461:SF2">
    <property type="entry name" value="SERINE RECOMBINASE PINE-RELATED"/>
    <property type="match status" value="1"/>
</dbReference>
<gene>
    <name evidence="5" type="ORF">HDIA_0804</name>
</gene>
<sequence>MRATRQAIGYTRVSTIGQDDGAGRLLQEESIRAYASATKRTIVEIFTDTHTGAGKDSLSSRPGAQAAIEMAKELGVPIIVDGLDRFSRHTSTLEEFIRNSGVELISARDGERVDKAVIMARSRRAQQERDNISSKTKSALADIKKRGVRLGNPTNLDEAQRLGAARNSEKADEVARNLLPVVRDLKEKGFRTMRQIADQLNRMGYRSPRGMPWTAATIRRPLDRIVILEAKRPSPAPSEASDVRLADDKSNEADLQDEIARQIALNPNWGRF</sequence>
<keyword evidence="2" id="KW-0233">DNA recombination</keyword>
<dbReference type="SUPFAM" id="SSF53041">
    <property type="entry name" value="Resolvase-like"/>
    <property type="match status" value="1"/>
</dbReference>
<reference evidence="6" key="1">
    <citation type="submission" date="2017-09" db="EMBL/GenBank/DDBJ databases">
        <title>Genome sequence of Nannocystis excedens DSM 71.</title>
        <authorList>
            <person name="Blom J."/>
        </authorList>
    </citation>
    <scope>NUCLEOTIDE SEQUENCE [LARGE SCALE GENOMIC DNA]</scope>
    <source>
        <strain evidence="6">type strain: E19</strain>
    </source>
</reference>